<evidence type="ECO:0000256" key="4">
    <source>
        <dbReference type="ARBA" id="ARBA00022475"/>
    </source>
</evidence>
<evidence type="ECO:0000313" key="12">
    <source>
        <dbReference type="Proteomes" id="UP000189545"/>
    </source>
</evidence>
<evidence type="ECO:0000256" key="6">
    <source>
        <dbReference type="ARBA" id="ARBA00022692"/>
    </source>
</evidence>
<dbReference type="KEGG" id="spsw:Sps_01498"/>
<dbReference type="InterPro" id="IPR013059">
    <property type="entry name" value="Trp_tyr_transpt"/>
</dbReference>
<feature type="transmembrane region" description="Helical" evidence="10">
    <location>
        <begin position="37"/>
        <end position="60"/>
    </location>
</feature>
<evidence type="ECO:0000256" key="9">
    <source>
        <dbReference type="ARBA" id="ARBA00023136"/>
    </source>
</evidence>
<accession>A0A1S6HMD3</accession>
<evidence type="ECO:0000256" key="3">
    <source>
        <dbReference type="ARBA" id="ARBA00022448"/>
    </source>
</evidence>
<feature type="transmembrane region" description="Helical" evidence="10">
    <location>
        <begin position="117"/>
        <end position="139"/>
    </location>
</feature>
<feature type="transmembrane region" description="Helical" evidence="10">
    <location>
        <begin position="346"/>
        <end position="367"/>
    </location>
</feature>
<dbReference type="GO" id="GO:0015173">
    <property type="term" value="F:aromatic amino acid transmembrane transporter activity"/>
    <property type="evidence" value="ECO:0007669"/>
    <property type="project" value="InterPro"/>
</dbReference>
<evidence type="ECO:0000256" key="8">
    <source>
        <dbReference type="ARBA" id="ARBA00022989"/>
    </source>
</evidence>
<dbReference type="PANTHER" id="PTHR46997">
    <property type="entry name" value="LOW AFFINITY TRYPTOPHAN PERMEASE-RELATED"/>
    <property type="match status" value="1"/>
</dbReference>
<feature type="transmembrane region" description="Helical" evidence="10">
    <location>
        <begin position="146"/>
        <end position="167"/>
    </location>
</feature>
<dbReference type="GO" id="GO:0005886">
    <property type="term" value="C:plasma membrane"/>
    <property type="evidence" value="ECO:0007669"/>
    <property type="project" value="UniProtKB-SubCell"/>
</dbReference>
<dbReference type="Gene3D" id="1.20.1740.10">
    <property type="entry name" value="Amino acid/polyamine transporter I"/>
    <property type="match status" value="1"/>
</dbReference>
<feature type="transmembrane region" description="Helical" evidence="10">
    <location>
        <begin position="86"/>
        <end position="105"/>
    </location>
</feature>
<evidence type="ECO:0000256" key="10">
    <source>
        <dbReference type="SAM" id="Phobius"/>
    </source>
</evidence>
<dbReference type="InterPro" id="IPR018227">
    <property type="entry name" value="Amino_acid_transport_2"/>
</dbReference>
<evidence type="ECO:0000256" key="2">
    <source>
        <dbReference type="ARBA" id="ARBA00005452"/>
    </source>
</evidence>
<sequence>MEYSNNQLSLIYGAAVVVSTAVGVGMMSLPIVSIGMWFFLSVTVVVLTAIYMLAAGSLLLEVNMNYPVGTGFHSMIKDCMGNKPTYFNDAMMIFNGFILLYAYITAGTDTIKVYSEILVGFEINSTLSALLFTAVLGAIICCKPIIISKISCSLIFIMLCTFAYLLIDLGNTVELSNIIAKEQSLFDSTVPLLPYVILTLPFFMAAAGYQQIIPMLRNLYKNKPKRVMKSIFLGLSIVSIFYILWMFVIMGNQSQNDMIDKVNAGNTNIEGIVSLISHNSSELNALLFFFVQVAVITSFIGVAKGLLDYLSDILINQLGLTPRYPRLLVLVPPLLCSLMFPHGFLIAIGFAGLAGAIWGGIFPAILAQISRKKHVNNGDGYVTFGGKMTPWFTLAYSVLIISSMLLSSFELLPTMPQR</sequence>
<evidence type="ECO:0000256" key="7">
    <source>
        <dbReference type="ARBA" id="ARBA00022970"/>
    </source>
</evidence>
<feature type="transmembrane region" description="Helical" evidence="10">
    <location>
        <begin position="12"/>
        <end position="31"/>
    </location>
</feature>
<gene>
    <name evidence="11" type="ORF">Sps_01498</name>
</gene>
<keyword evidence="9 10" id="KW-0472">Membrane</keyword>
<reference evidence="11 12" key="1">
    <citation type="submission" date="2016-03" db="EMBL/GenBank/DDBJ databases">
        <title>Complete genome sequence of Shewanella psychrophila WP2, a deep sea bacterium isolated from west Pacific sediment.</title>
        <authorList>
            <person name="Xu G."/>
            <person name="Jian H."/>
        </authorList>
    </citation>
    <scope>NUCLEOTIDE SEQUENCE [LARGE SCALE GENOMIC DNA]</scope>
    <source>
        <strain evidence="11 12">WP2</strain>
    </source>
</reference>
<dbReference type="EMBL" id="CP014782">
    <property type="protein sequence ID" value="AQS36664.1"/>
    <property type="molecule type" value="Genomic_DNA"/>
</dbReference>
<dbReference type="STRING" id="225848.Sps_01498"/>
<dbReference type="PRINTS" id="PR00166">
    <property type="entry name" value="AROAAPRMEASE"/>
</dbReference>
<feature type="transmembrane region" description="Helical" evidence="10">
    <location>
        <begin position="283"/>
        <end position="303"/>
    </location>
</feature>
<comment type="subcellular location">
    <subcellularLocation>
        <location evidence="1">Cell inner membrane</location>
        <topology evidence="1">Multi-pass membrane protein</topology>
    </subcellularLocation>
</comment>
<evidence type="ECO:0000256" key="5">
    <source>
        <dbReference type="ARBA" id="ARBA00022519"/>
    </source>
</evidence>
<keyword evidence="8 10" id="KW-1133">Transmembrane helix</keyword>
<protein>
    <submittedName>
        <fullName evidence="11">Amino acid permease</fullName>
    </submittedName>
</protein>
<keyword evidence="12" id="KW-1185">Reference proteome</keyword>
<keyword evidence="4" id="KW-1003">Cell membrane</keyword>
<proteinExistence type="inferred from homology"/>
<dbReference type="PANTHER" id="PTHR46997:SF1">
    <property type="entry name" value="LOW AFFINITY TRYPTOPHAN PERMEASE-RELATED"/>
    <property type="match status" value="1"/>
</dbReference>
<keyword evidence="5" id="KW-0997">Cell inner membrane</keyword>
<evidence type="ECO:0000313" key="11">
    <source>
        <dbReference type="EMBL" id="AQS36664.1"/>
    </source>
</evidence>
<name>A0A1S6HMD3_9GAMM</name>
<dbReference type="OrthoDB" id="18749at2"/>
<keyword evidence="3" id="KW-0813">Transport</keyword>
<dbReference type="GO" id="GO:0003333">
    <property type="term" value="P:amino acid transmembrane transport"/>
    <property type="evidence" value="ECO:0007669"/>
    <property type="project" value="InterPro"/>
</dbReference>
<dbReference type="RefSeq" id="WP_077751945.1">
    <property type="nucleotide sequence ID" value="NZ_CP014782.1"/>
</dbReference>
<comment type="similarity">
    <text evidence="2">Belongs to the amino acid/polyamine transporter 2 family. Mtr/TnaB/TyrP permease subfamily.</text>
</comment>
<dbReference type="Proteomes" id="UP000189545">
    <property type="component" value="Chromosome"/>
</dbReference>
<feature type="transmembrane region" description="Helical" evidence="10">
    <location>
        <begin position="388"/>
        <end position="409"/>
    </location>
</feature>
<feature type="transmembrane region" description="Helical" evidence="10">
    <location>
        <begin position="230"/>
        <end position="250"/>
    </location>
</feature>
<organism evidence="11 12">
    <name type="scientific">Shewanella psychrophila</name>
    <dbReference type="NCBI Taxonomy" id="225848"/>
    <lineage>
        <taxon>Bacteria</taxon>
        <taxon>Pseudomonadati</taxon>
        <taxon>Pseudomonadota</taxon>
        <taxon>Gammaproteobacteria</taxon>
        <taxon>Alteromonadales</taxon>
        <taxon>Shewanellaceae</taxon>
        <taxon>Shewanella</taxon>
    </lineage>
</organism>
<evidence type="ECO:0000256" key="1">
    <source>
        <dbReference type="ARBA" id="ARBA00004429"/>
    </source>
</evidence>
<dbReference type="Pfam" id="PF03222">
    <property type="entry name" value="Trp_Tyr_perm"/>
    <property type="match status" value="1"/>
</dbReference>
<keyword evidence="7" id="KW-0029">Amino-acid transport</keyword>
<feature type="transmembrane region" description="Helical" evidence="10">
    <location>
        <begin position="192"/>
        <end position="209"/>
    </location>
</feature>
<dbReference type="AlphaFoldDB" id="A0A1S6HMD3"/>
<keyword evidence="6 10" id="KW-0812">Transmembrane</keyword>